<dbReference type="KEGG" id="adin:H7849_01555"/>
<dbReference type="Pfam" id="PF08281">
    <property type="entry name" value="Sigma70_r4_2"/>
    <property type="match status" value="1"/>
</dbReference>
<dbReference type="GO" id="GO:0016987">
    <property type="term" value="F:sigma factor activity"/>
    <property type="evidence" value="ECO:0007669"/>
    <property type="project" value="UniProtKB-KW"/>
</dbReference>
<evidence type="ECO:0000259" key="6">
    <source>
        <dbReference type="Pfam" id="PF04542"/>
    </source>
</evidence>
<proteinExistence type="inferred from homology"/>
<dbReference type="PANTHER" id="PTHR43133">
    <property type="entry name" value="RNA POLYMERASE ECF-TYPE SIGMA FACTO"/>
    <property type="match status" value="1"/>
</dbReference>
<dbReference type="EMBL" id="CP060394">
    <property type="protein sequence ID" value="QNI34728.1"/>
    <property type="molecule type" value="Genomic_DNA"/>
</dbReference>
<protein>
    <submittedName>
        <fullName evidence="8">Sigma-70 family RNA polymerase sigma factor</fullName>
    </submittedName>
</protein>
<comment type="similarity">
    <text evidence="1">Belongs to the sigma-70 factor family. ECF subfamily.</text>
</comment>
<dbReference type="Pfam" id="PF04542">
    <property type="entry name" value="Sigma70_r2"/>
    <property type="match status" value="1"/>
</dbReference>
<dbReference type="SUPFAM" id="SSF88659">
    <property type="entry name" value="Sigma3 and sigma4 domains of RNA polymerase sigma factors"/>
    <property type="match status" value="1"/>
</dbReference>
<dbReference type="InterPro" id="IPR013324">
    <property type="entry name" value="RNA_pol_sigma_r3/r4-like"/>
</dbReference>
<dbReference type="CDD" id="cd06171">
    <property type="entry name" value="Sigma70_r4"/>
    <property type="match status" value="1"/>
</dbReference>
<dbReference type="SUPFAM" id="SSF88946">
    <property type="entry name" value="Sigma2 domain of RNA polymerase sigma factors"/>
    <property type="match status" value="1"/>
</dbReference>
<dbReference type="RefSeq" id="WP_186747088.1">
    <property type="nucleotide sequence ID" value="NZ_CP060394.1"/>
</dbReference>
<evidence type="ECO:0000256" key="4">
    <source>
        <dbReference type="ARBA" id="ARBA00023125"/>
    </source>
</evidence>
<dbReference type="InterPro" id="IPR036388">
    <property type="entry name" value="WH-like_DNA-bd_sf"/>
</dbReference>
<keyword evidence="3" id="KW-0731">Sigma factor</keyword>
<sequence>MAQEALFKAFKNLKQFRGECKFSTWITQITMNEARLRLRRLKRAGEESIDCGIDNEEGDYIPVDFADWREIPSETLHRKELREALRGAIFSLKPMYRDVLILRDVQHMSVAETATVLGISEASVKTRLLRARFQVRDVLAPGFDGYWNVSGHGYKRIRPF</sequence>
<keyword evidence="4" id="KW-0238">DNA-binding</keyword>
<dbReference type="AlphaFoldDB" id="A0A7G8BQA8"/>
<dbReference type="Gene3D" id="1.10.10.10">
    <property type="entry name" value="Winged helix-like DNA-binding domain superfamily/Winged helix DNA-binding domain"/>
    <property type="match status" value="1"/>
</dbReference>
<dbReference type="InterPro" id="IPR007627">
    <property type="entry name" value="RNA_pol_sigma70_r2"/>
</dbReference>
<feature type="domain" description="RNA polymerase sigma factor 70 region 4 type 2" evidence="7">
    <location>
        <begin position="83"/>
        <end position="132"/>
    </location>
</feature>
<dbReference type="PANTHER" id="PTHR43133:SF8">
    <property type="entry name" value="RNA POLYMERASE SIGMA FACTOR HI_1459-RELATED"/>
    <property type="match status" value="1"/>
</dbReference>
<evidence type="ECO:0000256" key="1">
    <source>
        <dbReference type="ARBA" id="ARBA00010641"/>
    </source>
</evidence>
<evidence type="ECO:0000313" key="8">
    <source>
        <dbReference type="EMBL" id="QNI34728.1"/>
    </source>
</evidence>
<gene>
    <name evidence="8" type="ORF">H7849_01555</name>
</gene>
<dbReference type="Proteomes" id="UP000515312">
    <property type="component" value="Chromosome"/>
</dbReference>
<name>A0A7G8BQA8_9BACT</name>
<keyword evidence="9" id="KW-1185">Reference proteome</keyword>
<dbReference type="GO" id="GO:0006352">
    <property type="term" value="P:DNA-templated transcription initiation"/>
    <property type="evidence" value="ECO:0007669"/>
    <property type="project" value="InterPro"/>
</dbReference>
<dbReference type="InterPro" id="IPR013325">
    <property type="entry name" value="RNA_pol_sigma_r2"/>
</dbReference>
<dbReference type="GO" id="GO:0003677">
    <property type="term" value="F:DNA binding"/>
    <property type="evidence" value="ECO:0007669"/>
    <property type="project" value="UniProtKB-KW"/>
</dbReference>
<dbReference type="Gene3D" id="1.10.1740.10">
    <property type="match status" value="1"/>
</dbReference>
<feature type="domain" description="RNA polymerase sigma-70 region 2" evidence="6">
    <location>
        <begin position="2"/>
        <end position="43"/>
    </location>
</feature>
<evidence type="ECO:0000256" key="5">
    <source>
        <dbReference type="ARBA" id="ARBA00023163"/>
    </source>
</evidence>
<reference evidence="8 9" key="1">
    <citation type="submission" date="2020-08" db="EMBL/GenBank/DDBJ databases">
        <title>Edaphobacter telluris sp. nov. and Acidobacterium dinghuensis sp. nov., two acidobacteria isolated from forest soil.</title>
        <authorList>
            <person name="Fu J."/>
            <person name="Qiu L."/>
        </authorList>
    </citation>
    <scope>NUCLEOTIDE SEQUENCE [LARGE SCALE GENOMIC DNA]</scope>
    <source>
        <strain evidence="8">4Y35</strain>
    </source>
</reference>
<keyword evidence="5" id="KW-0804">Transcription</keyword>
<evidence type="ECO:0000256" key="2">
    <source>
        <dbReference type="ARBA" id="ARBA00023015"/>
    </source>
</evidence>
<dbReference type="InterPro" id="IPR014284">
    <property type="entry name" value="RNA_pol_sigma-70_dom"/>
</dbReference>
<dbReference type="InterPro" id="IPR039425">
    <property type="entry name" value="RNA_pol_sigma-70-like"/>
</dbReference>
<evidence type="ECO:0000313" key="9">
    <source>
        <dbReference type="Proteomes" id="UP000515312"/>
    </source>
</evidence>
<dbReference type="NCBIfam" id="TIGR02937">
    <property type="entry name" value="sigma70-ECF"/>
    <property type="match status" value="1"/>
</dbReference>
<keyword evidence="2" id="KW-0805">Transcription regulation</keyword>
<evidence type="ECO:0000259" key="7">
    <source>
        <dbReference type="Pfam" id="PF08281"/>
    </source>
</evidence>
<organism evidence="8 9">
    <name type="scientific">Alloacidobacterium dinghuense</name>
    <dbReference type="NCBI Taxonomy" id="2763107"/>
    <lineage>
        <taxon>Bacteria</taxon>
        <taxon>Pseudomonadati</taxon>
        <taxon>Acidobacteriota</taxon>
        <taxon>Terriglobia</taxon>
        <taxon>Terriglobales</taxon>
        <taxon>Acidobacteriaceae</taxon>
        <taxon>Alloacidobacterium</taxon>
    </lineage>
</organism>
<evidence type="ECO:0000256" key="3">
    <source>
        <dbReference type="ARBA" id="ARBA00023082"/>
    </source>
</evidence>
<accession>A0A7G8BQA8</accession>
<dbReference type="InterPro" id="IPR013249">
    <property type="entry name" value="RNA_pol_sigma70_r4_t2"/>
</dbReference>